<keyword evidence="1" id="KW-0812">Transmembrane</keyword>
<organism evidence="2">
    <name type="scientific">Streptomyces haneummycinicus</name>
    <dbReference type="NCBI Taxonomy" id="3074435"/>
    <lineage>
        <taxon>Bacteria</taxon>
        <taxon>Bacillati</taxon>
        <taxon>Actinomycetota</taxon>
        <taxon>Actinomycetes</taxon>
        <taxon>Kitasatosporales</taxon>
        <taxon>Streptomycetaceae</taxon>
        <taxon>Streptomyces</taxon>
    </lineage>
</organism>
<evidence type="ECO:0000313" key="2">
    <source>
        <dbReference type="EMBL" id="BFO14054.1"/>
    </source>
</evidence>
<name>A0AAT9H9J1_9ACTN</name>
<reference evidence="2" key="2">
    <citation type="submission" date="2024-07" db="EMBL/GenBank/DDBJ databases">
        <title>Streptomyces haneummycinica sp. nov., a new antibiotic-producing actinobacterium isolated from marine sediment.</title>
        <authorList>
            <person name="Uemura M."/>
            <person name="Hamada M."/>
            <person name="Hirano S."/>
            <person name="Kobayashi K."/>
            <person name="Ohshiro T."/>
            <person name="Kobayashi T."/>
            <person name="Terahara T."/>
        </authorList>
    </citation>
    <scope>NUCLEOTIDE SEQUENCE</scope>
    <source>
        <strain evidence="2">KM77-8</strain>
    </source>
</reference>
<evidence type="ECO:0000256" key="1">
    <source>
        <dbReference type="SAM" id="Phobius"/>
    </source>
</evidence>
<keyword evidence="1" id="KW-1133">Transmembrane helix</keyword>
<proteinExistence type="predicted"/>
<dbReference type="EMBL" id="AP035768">
    <property type="protein sequence ID" value="BFO14054.1"/>
    <property type="molecule type" value="Genomic_DNA"/>
</dbReference>
<sequence>MSTSVDAERAWQDLQRIRVPQERVYDEVERSASGRPGTTYATAASMWVFLAGLGLELPAWGVGVAVVAYAALLVGLVVFRNRGNRVRLHQSRYDWRTSVTFVGGWWSPAGRCCCPGGWPGR</sequence>
<feature type="transmembrane region" description="Helical" evidence="1">
    <location>
        <begin position="57"/>
        <end position="79"/>
    </location>
</feature>
<evidence type="ECO:0008006" key="3">
    <source>
        <dbReference type="Google" id="ProtNLM"/>
    </source>
</evidence>
<dbReference type="AlphaFoldDB" id="A0AAT9H9J1"/>
<keyword evidence="1" id="KW-0472">Membrane</keyword>
<gene>
    <name evidence="2" type="ORF">SHKM778_04420</name>
</gene>
<accession>A0AAT9H9J1</accession>
<protein>
    <recommendedName>
        <fullName evidence="3">DUF3040 domain-containing protein</fullName>
    </recommendedName>
</protein>
<reference evidence="2" key="1">
    <citation type="submission" date="2024-06" db="EMBL/GenBank/DDBJ databases">
        <authorList>
            <consortium name="consrtm"/>
            <person name="Uemura M."/>
            <person name="Terahara T."/>
        </authorList>
    </citation>
    <scope>NUCLEOTIDE SEQUENCE</scope>
    <source>
        <strain evidence="2">KM77-8</strain>
    </source>
</reference>